<organism evidence="2 3">
    <name type="scientific">Adiantum capillus-veneris</name>
    <name type="common">Maidenhair fern</name>
    <dbReference type="NCBI Taxonomy" id="13818"/>
    <lineage>
        <taxon>Eukaryota</taxon>
        <taxon>Viridiplantae</taxon>
        <taxon>Streptophyta</taxon>
        <taxon>Embryophyta</taxon>
        <taxon>Tracheophyta</taxon>
        <taxon>Polypodiopsida</taxon>
        <taxon>Polypodiidae</taxon>
        <taxon>Polypodiales</taxon>
        <taxon>Pteridineae</taxon>
        <taxon>Pteridaceae</taxon>
        <taxon>Vittarioideae</taxon>
        <taxon>Adiantum</taxon>
    </lineage>
</organism>
<keyword evidence="3" id="KW-1185">Reference proteome</keyword>
<sequence>MDPDANVQLESRNMDHARAIWAGLRSSGYSVPDAFLHLWRIVDLANYARLSPDPPAPPRPDPPPPAINNSEGINRKGKAKRKSVKNKASVYSCISLAVTEDGDELRGASSKLRATMRYNQVHRHGPVGRYKETKDVWGPQGEGAFDEHNHPRLLKKLEEEYAAKGEPMPPPPHAGHPYESCAEQVAFEKASRLCKTPKFLYTVQKSIRFDYVVGAPHPLINKYQVKVVRRCPNCMMFQDQMGHVVTDSKPLEGLHVPVITPSVLKFFRY</sequence>
<dbReference type="Proteomes" id="UP000886520">
    <property type="component" value="Chromosome 3"/>
</dbReference>
<gene>
    <name evidence="2" type="ORF">GOP47_0002693</name>
</gene>
<dbReference type="EMBL" id="JABFUD020000002">
    <property type="protein sequence ID" value="KAI5082950.1"/>
    <property type="molecule type" value="Genomic_DNA"/>
</dbReference>
<feature type="compositionally biased region" description="Basic residues" evidence="1">
    <location>
        <begin position="75"/>
        <end position="84"/>
    </location>
</feature>
<dbReference type="AlphaFoldDB" id="A0A9D4VAK3"/>
<dbReference type="OrthoDB" id="1933062at2759"/>
<feature type="compositionally biased region" description="Pro residues" evidence="1">
    <location>
        <begin position="52"/>
        <end position="66"/>
    </location>
</feature>
<feature type="region of interest" description="Disordered" evidence="1">
    <location>
        <begin position="52"/>
        <end position="84"/>
    </location>
</feature>
<reference evidence="2" key="1">
    <citation type="submission" date="2021-01" db="EMBL/GenBank/DDBJ databases">
        <title>Adiantum capillus-veneris genome.</title>
        <authorList>
            <person name="Fang Y."/>
            <person name="Liao Q."/>
        </authorList>
    </citation>
    <scope>NUCLEOTIDE SEQUENCE</scope>
    <source>
        <strain evidence="2">H3</strain>
        <tissue evidence="2">Leaf</tissue>
    </source>
</reference>
<name>A0A9D4VAK3_ADICA</name>
<accession>A0A9D4VAK3</accession>
<protein>
    <submittedName>
        <fullName evidence="2">Uncharacterized protein</fullName>
    </submittedName>
</protein>
<evidence type="ECO:0000256" key="1">
    <source>
        <dbReference type="SAM" id="MobiDB-lite"/>
    </source>
</evidence>
<proteinExistence type="predicted"/>
<evidence type="ECO:0000313" key="3">
    <source>
        <dbReference type="Proteomes" id="UP000886520"/>
    </source>
</evidence>
<evidence type="ECO:0000313" key="2">
    <source>
        <dbReference type="EMBL" id="KAI5082950.1"/>
    </source>
</evidence>
<comment type="caution">
    <text evidence="2">The sequence shown here is derived from an EMBL/GenBank/DDBJ whole genome shotgun (WGS) entry which is preliminary data.</text>
</comment>